<feature type="domain" description="DJ-1/PfpI" evidence="4">
    <location>
        <begin position="27"/>
        <end position="221"/>
    </location>
</feature>
<evidence type="ECO:0000259" key="4">
    <source>
        <dbReference type="Pfam" id="PF01965"/>
    </source>
</evidence>
<dbReference type="PANTHER" id="PTHR48094">
    <property type="entry name" value="PROTEIN/NUCLEIC ACID DEGLYCASE DJ-1-RELATED"/>
    <property type="match status" value="1"/>
</dbReference>
<name>A0A023UG14_STAHA</name>
<organism evidence="5">
    <name type="scientific">Staphylococcus haemolyticus</name>
    <dbReference type="NCBI Taxonomy" id="1283"/>
    <lineage>
        <taxon>Bacteria</taxon>
        <taxon>Bacillati</taxon>
        <taxon>Bacillota</taxon>
        <taxon>Bacilli</taxon>
        <taxon>Bacillales</taxon>
        <taxon>Staphylococcaceae</taxon>
        <taxon>Staphylococcus</taxon>
    </lineage>
</organism>
<reference evidence="5" key="1">
    <citation type="submission" date="2013-03" db="EMBL/GenBank/DDBJ databases">
        <authorList>
            <person name="Borui P."/>
            <person name="Yunsong Y."/>
        </authorList>
    </citation>
    <scope>NUCLEOTIDE SEQUENCE</scope>
    <source>
        <strain evidence="5">SH32</strain>
    </source>
</reference>
<sequence>MKKALIVVTNIAKYDNLERPTGAWFSEVTHFAKDFYDAGYDVDFVSPNGGYVPLDPISLSPEMMGAEDWEYYTDHDYMNKFGQTLSPKEVNPSDYQAIYFAGGHGEIWDLRNNKELNDIALSIYNNQGVLSSVCHGAAGLLDIKENGDYLVRHKDVTGFTNSEEQANGTTEYMPYLLEDEFISNGAHFKKEADWSNFAVVDGRIVTGQNPQSGHAVAENALKILANQ</sequence>
<dbReference type="EMBL" id="KF006347">
    <property type="protein sequence ID" value="AHX99780.1"/>
    <property type="molecule type" value="Genomic_DNA"/>
</dbReference>
<accession>A0A023UG14</accession>
<proteinExistence type="inferred from homology"/>
<protein>
    <submittedName>
        <fullName evidence="5">ThiJ/pfpI family protein</fullName>
    </submittedName>
</protein>
<evidence type="ECO:0000256" key="3">
    <source>
        <dbReference type="ARBA" id="ARBA00038493"/>
    </source>
</evidence>
<dbReference type="GO" id="GO:0019243">
    <property type="term" value="P:methylglyoxal catabolic process to D-lactate via S-lactoyl-glutathione"/>
    <property type="evidence" value="ECO:0007669"/>
    <property type="project" value="TreeGrafter"/>
</dbReference>
<keyword evidence="1" id="KW-0346">Stress response</keyword>
<evidence type="ECO:0000256" key="2">
    <source>
        <dbReference type="ARBA" id="ARBA00023239"/>
    </source>
</evidence>
<dbReference type="SUPFAM" id="SSF52317">
    <property type="entry name" value="Class I glutamine amidotransferase-like"/>
    <property type="match status" value="1"/>
</dbReference>
<dbReference type="GO" id="GO:0005737">
    <property type="term" value="C:cytoplasm"/>
    <property type="evidence" value="ECO:0007669"/>
    <property type="project" value="TreeGrafter"/>
</dbReference>
<evidence type="ECO:0000256" key="1">
    <source>
        <dbReference type="ARBA" id="ARBA00023016"/>
    </source>
</evidence>
<keyword evidence="2" id="KW-0456">Lyase</keyword>
<dbReference type="InterPro" id="IPR050325">
    <property type="entry name" value="Prot/Nucl_acid_deglycase"/>
</dbReference>
<dbReference type="Pfam" id="PF01965">
    <property type="entry name" value="DJ-1_PfpI"/>
    <property type="match status" value="1"/>
</dbReference>
<gene>
    <name evidence="5" type="ORF">SHP0071</name>
</gene>
<reference evidence="5" key="2">
    <citation type="journal article" date="2014" name="PLoS ONE">
        <title>Characterization of the staphylococcal cassette chromosome composite island of Staphylococcus haemolyticus SH32, a methicillin-resistant clinical isolate from China.</title>
        <authorList>
            <person name="Yu D."/>
            <person name="Pi B."/>
            <person name="Chen Y."/>
            <person name="Wang Y."/>
            <person name="Ruan Z."/>
            <person name="Otto M."/>
            <person name="Yu Y."/>
        </authorList>
    </citation>
    <scope>NUCLEOTIDE SEQUENCE</scope>
    <source>
        <strain evidence="5">SH32</strain>
    </source>
</reference>
<dbReference type="InterPro" id="IPR029062">
    <property type="entry name" value="Class_I_gatase-like"/>
</dbReference>
<evidence type="ECO:0000313" key="5">
    <source>
        <dbReference type="EMBL" id="AHX99780.1"/>
    </source>
</evidence>
<comment type="similarity">
    <text evidence="3">Belongs to the peptidase C56 family. HSP31-like subfamily.</text>
</comment>
<dbReference type="AlphaFoldDB" id="A0A023UG14"/>
<dbReference type="CDD" id="cd03141">
    <property type="entry name" value="GATase1_Hsp31_like"/>
    <property type="match status" value="1"/>
</dbReference>
<dbReference type="InterPro" id="IPR002818">
    <property type="entry name" value="DJ-1/PfpI"/>
</dbReference>
<dbReference type="GO" id="GO:0019172">
    <property type="term" value="F:glyoxalase III activity"/>
    <property type="evidence" value="ECO:0007669"/>
    <property type="project" value="TreeGrafter"/>
</dbReference>
<dbReference type="PANTHER" id="PTHR48094:SF11">
    <property type="entry name" value="GLUTATHIONE-INDEPENDENT GLYOXALASE HSP31-RELATED"/>
    <property type="match status" value="1"/>
</dbReference>
<dbReference type="Gene3D" id="3.40.50.880">
    <property type="match status" value="1"/>
</dbReference>